<keyword evidence="1" id="KW-0812">Transmembrane</keyword>
<feature type="transmembrane region" description="Helical" evidence="1">
    <location>
        <begin position="425"/>
        <end position="451"/>
    </location>
</feature>
<evidence type="ECO:0000313" key="4">
    <source>
        <dbReference type="Proteomes" id="UP000816034"/>
    </source>
</evidence>
<name>A0AA88KI05_NAELO</name>
<dbReference type="RefSeq" id="XP_044542561.1">
    <property type="nucleotide sequence ID" value="XM_044687999.1"/>
</dbReference>
<dbReference type="Proteomes" id="UP000816034">
    <property type="component" value="Unassembled WGS sequence"/>
</dbReference>
<dbReference type="EMBL" id="PYSW02000056">
    <property type="protein sequence ID" value="KAG2373387.1"/>
    <property type="molecule type" value="Genomic_DNA"/>
</dbReference>
<evidence type="ECO:0000256" key="1">
    <source>
        <dbReference type="SAM" id="Phobius"/>
    </source>
</evidence>
<dbReference type="CDD" id="cd07302">
    <property type="entry name" value="CHD"/>
    <property type="match status" value="1"/>
</dbReference>
<dbReference type="InterPro" id="IPR001054">
    <property type="entry name" value="A/G_cyclase"/>
</dbReference>
<feature type="transmembrane region" description="Helical" evidence="1">
    <location>
        <begin position="70"/>
        <end position="91"/>
    </location>
</feature>
<gene>
    <name evidence="3" type="ORF">C9374_012253</name>
</gene>
<organism evidence="3 4">
    <name type="scientific">Naegleria lovaniensis</name>
    <name type="common">Amoeba</name>
    <dbReference type="NCBI Taxonomy" id="51637"/>
    <lineage>
        <taxon>Eukaryota</taxon>
        <taxon>Discoba</taxon>
        <taxon>Heterolobosea</taxon>
        <taxon>Tetramitia</taxon>
        <taxon>Eutetramitia</taxon>
        <taxon>Vahlkampfiidae</taxon>
        <taxon>Naegleria</taxon>
    </lineage>
</organism>
<protein>
    <recommendedName>
        <fullName evidence="2">Guanylate cyclase domain-containing protein</fullName>
    </recommendedName>
</protein>
<dbReference type="PANTHER" id="PTHR43081:SF1">
    <property type="entry name" value="ADENYLATE CYCLASE, TERMINAL-DIFFERENTIATION SPECIFIC"/>
    <property type="match status" value="1"/>
</dbReference>
<accession>A0AA88KI05</accession>
<dbReference type="GO" id="GO:0035556">
    <property type="term" value="P:intracellular signal transduction"/>
    <property type="evidence" value="ECO:0007669"/>
    <property type="project" value="InterPro"/>
</dbReference>
<evidence type="ECO:0000313" key="3">
    <source>
        <dbReference type="EMBL" id="KAG2373387.1"/>
    </source>
</evidence>
<dbReference type="Pfam" id="PF00211">
    <property type="entry name" value="Guanylate_cyc"/>
    <property type="match status" value="1"/>
</dbReference>
<dbReference type="InterPro" id="IPR050697">
    <property type="entry name" value="Adenylyl/Guanylyl_Cyclase_3/4"/>
</dbReference>
<dbReference type="PANTHER" id="PTHR43081">
    <property type="entry name" value="ADENYLATE CYCLASE, TERMINAL-DIFFERENTIATION SPECIFIC-RELATED"/>
    <property type="match status" value="1"/>
</dbReference>
<dbReference type="GO" id="GO:0009190">
    <property type="term" value="P:cyclic nucleotide biosynthetic process"/>
    <property type="evidence" value="ECO:0007669"/>
    <property type="project" value="InterPro"/>
</dbReference>
<dbReference type="InterPro" id="IPR029787">
    <property type="entry name" value="Nucleotide_cyclase"/>
</dbReference>
<comment type="caution">
    <text evidence="3">The sequence shown here is derived from an EMBL/GenBank/DDBJ whole genome shotgun (WGS) entry which is preliminary data.</text>
</comment>
<keyword evidence="1" id="KW-0472">Membrane</keyword>
<dbReference type="AlphaFoldDB" id="A0AA88KI05"/>
<keyword evidence="4" id="KW-1185">Reference proteome</keyword>
<dbReference type="SMART" id="SM00044">
    <property type="entry name" value="CYCc"/>
    <property type="match status" value="1"/>
</dbReference>
<evidence type="ECO:0000259" key="2">
    <source>
        <dbReference type="PROSITE" id="PS50125"/>
    </source>
</evidence>
<dbReference type="PROSITE" id="PS50125">
    <property type="entry name" value="GUANYLATE_CYCLASE_2"/>
    <property type="match status" value="1"/>
</dbReference>
<reference evidence="3 4" key="1">
    <citation type="journal article" date="2018" name="BMC Genomics">
        <title>The genome of Naegleria lovaniensis, the basis for a comparative approach to unravel pathogenicity factors of the human pathogenic amoeba N. fowleri.</title>
        <authorList>
            <person name="Liechti N."/>
            <person name="Schurch N."/>
            <person name="Bruggmann R."/>
            <person name="Wittwer M."/>
        </authorList>
    </citation>
    <scope>NUCLEOTIDE SEQUENCE [LARGE SCALE GENOMIC DNA]</scope>
    <source>
        <strain evidence="3 4">ATCC 30569</strain>
    </source>
</reference>
<sequence>MKPKVHPIIPSFTTTDSASSFGSLTGSHDSSSTSFAQAFHANLNLEENNRSGTKRFLKSICPAPHSLQNILPAIFLLQTLICIGSMILLIYSSGEKSIDNIATIQADSIHREIQGHMANAKTILEQLHEQLSVVNHLQNETYDWPVYSKKIINVFAPTKLGYPMATIFHYANSFKVLANIEMSAVRNRVGFSNGDGTLRLYSYDKYYQAETLMLTSTGFDPTKRPWYLAGSKKTFPDFAWSSIYNNFALGCISIGAATAVNFNTFNISISNNVVTKTPITQVLVAHFDLYQLDYVLNDTIKQYQDMQTKSMQIVILERSGYILTTSIGVSSVNVTDMSRVHITQTNEIFAKIATILMDKKVILRDPKTGNLSALSTDNTTQVFFVDQYRVSLQFLNEGNGLDWVVVLVTENYGFVKTVFTSSPELLSLSIILVVLGTVLAILITQLLSYSIMKVARDMSKISRLEVDQVKSSKLLKTVHELHLLQTSTKLVKSALHSFMKYIPREIVKDIVRNGIAAKVGVTSCSTSIMFTDIADFTTFSETAHVSVLLKVLSEYFRIITEAVETNNGVIDKFIGDGTMSLFSHPLKIVDDHAERCCHAALQAMAGMEKLRIVCKREGWPQIKIRAGVNTGNAMIGNVGSKDRFNYTAIGDSVNTAGRLETLNKRYDTSILIGQNTYDLVSKKFLCLFVDIVKLKGKAKPIEVYTLESELSEATKKQVIVHDYLQQTKEHMTERNYSEMVSTLDQLIESIDAWIEDEDAKCQEEVNELKPRNPNWYGHEGICFSNLKFIKDLRTRGQELNSLVVHSSVEKSFMDFTLTLNEK</sequence>
<feature type="domain" description="Guanylate cyclase" evidence="2">
    <location>
        <begin position="527"/>
        <end position="660"/>
    </location>
</feature>
<dbReference type="Gene3D" id="3.30.70.1230">
    <property type="entry name" value="Nucleotide cyclase"/>
    <property type="match status" value="1"/>
</dbReference>
<keyword evidence="1" id="KW-1133">Transmembrane helix</keyword>
<dbReference type="SUPFAM" id="SSF55073">
    <property type="entry name" value="Nucleotide cyclase"/>
    <property type="match status" value="1"/>
</dbReference>
<dbReference type="GeneID" id="68104707"/>
<proteinExistence type="predicted"/>